<dbReference type="GO" id="GO:0005829">
    <property type="term" value="C:cytosol"/>
    <property type="evidence" value="ECO:0007669"/>
    <property type="project" value="TreeGrafter"/>
</dbReference>
<evidence type="ECO:0000256" key="4">
    <source>
        <dbReference type="ARBA" id="ARBA00022840"/>
    </source>
</evidence>
<dbReference type="PANTHER" id="PTHR11070:SF67">
    <property type="entry name" value="DNA 3'-5' HELICASE"/>
    <property type="match status" value="1"/>
</dbReference>
<evidence type="ECO:0000259" key="6">
    <source>
        <dbReference type="PROSITE" id="PS51198"/>
    </source>
</evidence>
<dbReference type="GO" id="GO:0003677">
    <property type="term" value="F:DNA binding"/>
    <property type="evidence" value="ECO:0007669"/>
    <property type="project" value="InterPro"/>
</dbReference>
<organism evidence="7 8">
    <name type="scientific">Falsibacillus albus</name>
    <dbReference type="NCBI Taxonomy" id="2478915"/>
    <lineage>
        <taxon>Bacteria</taxon>
        <taxon>Bacillati</taxon>
        <taxon>Bacillota</taxon>
        <taxon>Bacilli</taxon>
        <taxon>Bacillales</taxon>
        <taxon>Bacillaceae</taxon>
        <taxon>Falsibacillus</taxon>
    </lineage>
</organism>
<dbReference type="InterPro" id="IPR000212">
    <property type="entry name" value="DNA_helicase_UvrD/REP"/>
</dbReference>
<dbReference type="Pfam" id="PF13245">
    <property type="entry name" value="AAA_19"/>
    <property type="match status" value="1"/>
</dbReference>
<gene>
    <name evidence="7" type="ORF">D9X91_16785</name>
</gene>
<feature type="binding site" evidence="5">
    <location>
        <begin position="23"/>
        <end position="30"/>
    </location>
    <ligand>
        <name>ATP</name>
        <dbReference type="ChEBI" id="CHEBI:30616"/>
    </ligand>
</feature>
<dbReference type="PROSITE" id="PS51198">
    <property type="entry name" value="UVRD_HELICASE_ATP_BIND"/>
    <property type="match status" value="1"/>
</dbReference>
<dbReference type="PANTHER" id="PTHR11070">
    <property type="entry name" value="UVRD / RECB / PCRA DNA HELICASE FAMILY MEMBER"/>
    <property type="match status" value="1"/>
</dbReference>
<evidence type="ECO:0000313" key="7">
    <source>
        <dbReference type="EMBL" id="RLQ93639.1"/>
    </source>
</evidence>
<sequence>MKLIDQDERYGILENSGDIVVSASAGSGKTTIMVEKMGIELEKIRDHRTIAAITFTVKATEEIKKKAGKNIKKPFVVMTNDSFIESEIIRPFIKDALGKEFGNDYSVEYGNEYKFETYSSGLKQLKSKNILGSFEDNKRNFNFKLANEILEKSVASQEYIKAKYSWIFLDEYQDSDRDMHRFFMKLKNELDIKLFIVGDSKQAIYLWRGAISNVFELLENENFSSYELVTNFRCDKEIENYANLFHNPQYVMNLHSNVENVTLIEYNSFNSFYERRDFVGFVDEFKSIIFEEILDLNKEVTIIANYNNDAKKITELLNQEGFDFVFIPKTPIDEGIPNGYLLKELALYSKNSTYTIYDFLENTHIDERIRTRFEVNNIIGKLKKTENLIPNIIEGVVSELSSYLGISIGKDEIKKFCESICDIKYDMAFRILESKHKVMTVFASKGLEFDQVISFSRYYKIRNSENLQNHYVCITRAKEKFIMFIDDEAYYDHVLEVADSNGIKDIKRLIRYEVNGDSNRNMINQ</sequence>
<evidence type="ECO:0000256" key="3">
    <source>
        <dbReference type="ARBA" id="ARBA00022806"/>
    </source>
</evidence>
<keyword evidence="2 5" id="KW-0378">Hydrolase</keyword>
<protein>
    <recommendedName>
        <fullName evidence="6">UvrD-like helicase ATP-binding domain-containing protein</fullName>
    </recommendedName>
</protein>
<evidence type="ECO:0000313" key="8">
    <source>
        <dbReference type="Proteomes" id="UP000276770"/>
    </source>
</evidence>
<dbReference type="OrthoDB" id="9765670at2"/>
<keyword evidence="4 5" id="KW-0067">ATP-binding</keyword>
<evidence type="ECO:0000256" key="1">
    <source>
        <dbReference type="ARBA" id="ARBA00022741"/>
    </source>
</evidence>
<dbReference type="InterPro" id="IPR027417">
    <property type="entry name" value="P-loop_NTPase"/>
</dbReference>
<comment type="caution">
    <text evidence="7">The sequence shown here is derived from an EMBL/GenBank/DDBJ whole genome shotgun (WGS) entry which is preliminary data.</text>
</comment>
<accession>A0A3L7JU61</accession>
<dbReference type="RefSeq" id="WP_121681809.1">
    <property type="nucleotide sequence ID" value="NZ_RCVZ01000013.1"/>
</dbReference>
<reference evidence="7 8" key="1">
    <citation type="submission" date="2018-10" db="EMBL/GenBank/DDBJ databases">
        <title>Falsibacillus sp. genome draft.</title>
        <authorList>
            <person name="Shi S."/>
        </authorList>
    </citation>
    <scope>NUCLEOTIDE SEQUENCE [LARGE SCALE GENOMIC DNA]</scope>
    <source>
        <strain evidence="7 8">GY 10110</strain>
    </source>
</reference>
<proteinExistence type="predicted"/>
<keyword evidence="1 5" id="KW-0547">Nucleotide-binding</keyword>
<keyword evidence="3 5" id="KW-0347">Helicase</keyword>
<dbReference type="InterPro" id="IPR014016">
    <property type="entry name" value="UvrD-like_ATP-bd"/>
</dbReference>
<dbReference type="Proteomes" id="UP000276770">
    <property type="component" value="Unassembled WGS sequence"/>
</dbReference>
<evidence type="ECO:0000256" key="5">
    <source>
        <dbReference type="PROSITE-ProRule" id="PRU00560"/>
    </source>
</evidence>
<evidence type="ECO:0000256" key="2">
    <source>
        <dbReference type="ARBA" id="ARBA00022801"/>
    </source>
</evidence>
<dbReference type="GO" id="GO:0005524">
    <property type="term" value="F:ATP binding"/>
    <property type="evidence" value="ECO:0007669"/>
    <property type="project" value="UniProtKB-UniRule"/>
</dbReference>
<dbReference type="GO" id="GO:0000725">
    <property type="term" value="P:recombinational repair"/>
    <property type="evidence" value="ECO:0007669"/>
    <property type="project" value="TreeGrafter"/>
</dbReference>
<dbReference type="EMBL" id="RCVZ01000013">
    <property type="protein sequence ID" value="RLQ93639.1"/>
    <property type="molecule type" value="Genomic_DNA"/>
</dbReference>
<dbReference type="GO" id="GO:0016787">
    <property type="term" value="F:hydrolase activity"/>
    <property type="evidence" value="ECO:0007669"/>
    <property type="project" value="UniProtKB-UniRule"/>
</dbReference>
<keyword evidence="8" id="KW-1185">Reference proteome</keyword>
<dbReference type="SUPFAM" id="SSF52540">
    <property type="entry name" value="P-loop containing nucleoside triphosphate hydrolases"/>
    <property type="match status" value="1"/>
</dbReference>
<dbReference type="AlphaFoldDB" id="A0A3L7JU61"/>
<dbReference type="Gene3D" id="3.40.50.300">
    <property type="entry name" value="P-loop containing nucleotide triphosphate hydrolases"/>
    <property type="match status" value="2"/>
</dbReference>
<feature type="domain" description="UvrD-like helicase ATP-binding" evidence="6">
    <location>
        <begin position="2"/>
        <end position="235"/>
    </location>
</feature>
<name>A0A3L7JU61_9BACI</name>
<dbReference type="GO" id="GO:0043138">
    <property type="term" value="F:3'-5' DNA helicase activity"/>
    <property type="evidence" value="ECO:0007669"/>
    <property type="project" value="TreeGrafter"/>
</dbReference>